<dbReference type="Proteomes" id="UP000693970">
    <property type="component" value="Unassembled WGS sequence"/>
</dbReference>
<gene>
    <name evidence="3" type="ORF">IV203_010929</name>
</gene>
<feature type="chain" id="PRO_5039927011" evidence="2">
    <location>
        <begin position="26"/>
        <end position="444"/>
    </location>
</feature>
<evidence type="ECO:0000313" key="3">
    <source>
        <dbReference type="EMBL" id="KAG7351569.1"/>
    </source>
</evidence>
<feature type="compositionally biased region" description="Pro residues" evidence="1">
    <location>
        <begin position="287"/>
        <end position="309"/>
    </location>
</feature>
<feature type="compositionally biased region" description="Low complexity" evidence="1">
    <location>
        <begin position="250"/>
        <end position="262"/>
    </location>
</feature>
<feature type="compositionally biased region" description="Low complexity" evidence="1">
    <location>
        <begin position="274"/>
        <end position="286"/>
    </location>
</feature>
<feature type="compositionally biased region" description="Pro residues" evidence="1">
    <location>
        <begin position="201"/>
        <end position="225"/>
    </location>
</feature>
<evidence type="ECO:0000256" key="2">
    <source>
        <dbReference type="SAM" id="SignalP"/>
    </source>
</evidence>
<feature type="compositionally biased region" description="Low complexity" evidence="1">
    <location>
        <begin position="226"/>
        <end position="238"/>
    </location>
</feature>
<keyword evidence="4" id="KW-1185">Reference proteome</keyword>
<proteinExistence type="predicted"/>
<organism evidence="3 4">
    <name type="scientific">Nitzschia inconspicua</name>
    <dbReference type="NCBI Taxonomy" id="303405"/>
    <lineage>
        <taxon>Eukaryota</taxon>
        <taxon>Sar</taxon>
        <taxon>Stramenopiles</taxon>
        <taxon>Ochrophyta</taxon>
        <taxon>Bacillariophyta</taxon>
        <taxon>Bacillariophyceae</taxon>
        <taxon>Bacillariophycidae</taxon>
        <taxon>Bacillariales</taxon>
        <taxon>Bacillariaceae</taxon>
        <taxon>Nitzschia</taxon>
    </lineage>
</organism>
<feature type="region of interest" description="Disordered" evidence="1">
    <location>
        <begin position="417"/>
        <end position="444"/>
    </location>
</feature>
<feature type="signal peptide" evidence="2">
    <location>
        <begin position="1"/>
        <end position="25"/>
    </location>
</feature>
<feature type="compositionally biased region" description="Pro residues" evidence="1">
    <location>
        <begin position="263"/>
        <end position="273"/>
    </location>
</feature>
<sequence length="444" mass="47262">MKKYNNVSHFLVLLCILICIEPTKAGFWKVQDKEDAASFLRKEEVGQLDGSNPVVAPFNRQETESIVTQAKNGIAPVKFPRQNDLKVGSSRILRPPAEPPCACDNDSSPVASSWKCGSYLFYCPGALICEQSLNSNPFPILLTEEECSKMNDLKINEICDIEREGYSPARELSHKVCYVDGILSKFDGKCEPCRIVTAFPTPSPSPKPSPAPSPKPPPAPSPEPSSAPSLEPSLAPSQAPSPAPSPEPSTAPSLEPSLAPSQAPSPAPSPEPSSAPSLEPSLAPSQAPSPAPSPEPSQAPSPEPSPEPSSAPTACCEDPNTWKCGLYVYYCESLTKICKQSIKAGVTLVPLSDEQCEEMKTVDIGDKCIYNSEGDSANPANPPRDLSHRVCDVDGSFGIKEDEDSCDLCELVPIPETPAPVPVPAPVPAPTKAPRPTNPTRPPK</sequence>
<dbReference type="PANTHER" id="PTHR45691">
    <property type="entry name" value="PROTEIN DIAPHANOUS"/>
    <property type="match status" value="1"/>
</dbReference>
<dbReference type="AlphaFoldDB" id="A0A9K3PNL6"/>
<dbReference type="PANTHER" id="PTHR45691:SF6">
    <property type="entry name" value="PROTEIN DIAPHANOUS"/>
    <property type="match status" value="1"/>
</dbReference>
<dbReference type="InterPro" id="IPR051412">
    <property type="entry name" value="Formin_Homology_Diaphanous_sf"/>
</dbReference>
<accession>A0A9K3PNL6</accession>
<evidence type="ECO:0000313" key="4">
    <source>
        <dbReference type="Proteomes" id="UP000693970"/>
    </source>
</evidence>
<comment type="caution">
    <text evidence="3">The sequence shown here is derived from an EMBL/GenBank/DDBJ whole genome shotgun (WGS) entry which is preliminary data.</text>
</comment>
<evidence type="ECO:0000256" key="1">
    <source>
        <dbReference type="SAM" id="MobiDB-lite"/>
    </source>
</evidence>
<dbReference type="GO" id="GO:0030041">
    <property type="term" value="P:actin filament polymerization"/>
    <property type="evidence" value="ECO:0007669"/>
    <property type="project" value="TreeGrafter"/>
</dbReference>
<feature type="compositionally biased region" description="Pro residues" evidence="1">
    <location>
        <begin position="239"/>
        <end position="249"/>
    </location>
</feature>
<keyword evidence="2" id="KW-0732">Signal</keyword>
<protein>
    <submittedName>
        <fullName evidence="3">Allergen V5/Tpx-1-like protein</fullName>
    </submittedName>
</protein>
<feature type="region of interest" description="Disordered" evidence="1">
    <location>
        <begin position="201"/>
        <end position="314"/>
    </location>
</feature>
<name>A0A9K3PNL6_9STRA</name>
<dbReference type="GO" id="GO:0005884">
    <property type="term" value="C:actin filament"/>
    <property type="evidence" value="ECO:0007669"/>
    <property type="project" value="TreeGrafter"/>
</dbReference>
<dbReference type="EMBL" id="JAGRRH010000018">
    <property type="protein sequence ID" value="KAG7351569.1"/>
    <property type="molecule type" value="Genomic_DNA"/>
</dbReference>
<reference evidence="3" key="2">
    <citation type="submission" date="2021-04" db="EMBL/GenBank/DDBJ databases">
        <authorList>
            <person name="Podell S."/>
        </authorList>
    </citation>
    <scope>NUCLEOTIDE SEQUENCE</scope>
    <source>
        <strain evidence="3">Hildebrandi</strain>
    </source>
</reference>
<reference evidence="3" key="1">
    <citation type="journal article" date="2021" name="Sci. Rep.">
        <title>Diploid genomic architecture of Nitzschia inconspicua, an elite biomass production diatom.</title>
        <authorList>
            <person name="Oliver A."/>
            <person name="Podell S."/>
            <person name="Pinowska A."/>
            <person name="Traller J.C."/>
            <person name="Smith S.R."/>
            <person name="McClure R."/>
            <person name="Beliaev A."/>
            <person name="Bohutskyi P."/>
            <person name="Hill E.A."/>
            <person name="Rabines A."/>
            <person name="Zheng H."/>
            <person name="Allen L.Z."/>
            <person name="Kuo A."/>
            <person name="Grigoriev I.V."/>
            <person name="Allen A.E."/>
            <person name="Hazlebeck D."/>
            <person name="Allen E.E."/>
        </authorList>
    </citation>
    <scope>NUCLEOTIDE SEQUENCE</scope>
    <source>
        <strain evidence="3">Hildebrandi</strain>
    </source>
</reference>